<dbReference type="EMBL" id="SNYR01000004">
    <property type="protein sequence ID" value="TDQ60458.1"/>
    <property type="molecule type" value="Genomic_DNA"/>
</dbReference>
<comment type="caution">
    <text evidence="3">The sequence shown here is derived from an EMBL/GenBank/DDBJ whole genome shotgun (WGS) entry which is preliminary data.</text>
</comment>
<evidence type="ECO:0000313" key="3">
    <source>
        <dbReference type="EMBL" id="TDQ60458.1"/>
    </source>
</evidence>
<keyword evidence="2" id="KW-0812">Transmembrane</keyword>
<dbReference type="OrthoDB" id="7467923at2"/>
<gene>
    <name evidence="3" type="ORF">ATL17_3347</name>
</gene>
<keyword evidence="2" id="KW-1133">Transmembrane helix</keyword>
<dbReference type="Proteomes" id="UP000295391">
    <property type="component" value="Unassembled WGS sequence"/>
</dbReference>
<feature type="transmembrane region" description="Helical" evidence="2">
    <location>
        <begin position="20"/>
        <end position="40"/>
    </location>
</feature>
<protein>
    <submittedName>
        <fullName evidence="3">Uncharacterized protein</fullName>
    </submittedName>
</protein>
<name>A0A4V3DA39_9HYPH</name>
<organism evidence="3 4">
    <name type="scientific">Maritalea mobilis</name>
    <dbReference type="NCBI Taxonomy" id="483324"/>
    <lineage>
        <taxon>Bacteria</taxon>
        <taxon>Pseudomonadati</taxon>
        <taxon>Pseudomonadota</taxon>
        <taxon>Alphaproteobacteria</taxon>
        <taxon>Hyphomicrobiales</taxon>
        <taxon>Devosiaceae</taxon>
        <taxon>Maritalea</taxon>
    </lineage>
</organism>
<keyword evidence="4" id="KW-1185">Reference proteome</keyword>
<evidence type="ECO:0000256" key="1">
    <source>
        <dbReference type="SAM" id="MobiDB-lite"/>
    </source>
</evidence>
<feature type="region of interest" description="Disordered" evidence="1">
    <location>
        <begin position="76"/>
        <end position="98"/>
    </location>
</feature>
<reference evidence="3 4" key="1">
    <citation type="submission" date="2019-03" db="EMBL/GenBank/DDBJ databases">
        <title>Genomic Encyclopedia of Type Strains, Phase III (KMG-III): the genomes of soil and plant-associated and newly described type strains.</title>
        <authorList>
            <person name="Whitman W."/>
        </authorList>
    </citation>
    <scope>NUCLEOTIDE SEQUENCE [LARGE SCALE GENOMIC DNA]</scope>
    <source>
        <strain evidence="3 4">CGMCC 1.7002</strain>
    </source>
</reference>
<dbReference type="RefSeq" id="WP_133573949.1">
    <property type="nucleotide sequence ID" value="NZ_SNYR01000004.1"/>
</dbReference>
<proteinExistence type="predicted"/>
<evidence type="ECO:0000313" key="4">
    <source>
        <dbReference type="Proteomes" id="UP000295391"/>
    </source>
</evidence>
<dbReference type="AlphaFoldDB" id="A0A4V3DA39"/>
<evidence type="ECO:0000256" key="2">
    <source>
        <dbReference type="SAM" id="Phobius"/>
    </source>
</evidence>
<accession>A0A4V3DA39</accession>
<sequence length="254" mass="27924">MARRLEEEDNHWPGFVDALSTIVMVVTFLLIILGIVIFAISQQIAKTVVTAEVSGKPPTEQIENDVLDENTPQVAEVKPEGEPVEKQPTPAPSDVGIKEPQQSDTLTQAEAVETQNELQIQSRRVIEEKQVVVATEEEASKETPDEVVVESAAQILTVIFKGKGLEVTEDAGAEIQTFLEENRDQLRGAKLTAWGFYDPAATAQSQAKRKAYFRVLSVRNVLINSGFEGESLTINVRPAPTAEEIDQVRVFVGE</sequence>
<keyword evidence="2" id="KW-0472">Membrane</keyword>